<dbReference type="EMBL" id="CP059572">
    <property type="protein sequence ID" value="QXJ25786.1"/>
    <property type="molecule type" value="Genomic_DNA"/>
</dbReference>
<sequence>MDPLTQNASLRDLQSYVAKLEAERGFDGRSAESQCLKLCEEVGELAGAVGALTGQPQDVRRRGSADVGDEAADVLLMLLAVVNRSGIDLEEALRRKEARNNTRQWR</sequence>
<dbReference type="PANTHER" id="PTHR42702:SF1">
    <property type="entry name" value="REGULATORY PROTEIN FOR BETA-LACTAMASE"/>
    <property type="match status" value="1"/>
</dbReference>
<dbReference type="Proteomes" id="UP001049518">
    <property type="component" value="Chromosome"/>
</dbReference>
<proteinExistence type="predicted"/>
<dbReference type="RefSeq" id="WP_231331970.1">
    <property type="nucleotide sequence ID" value="NZ_CP059572.1"/>
</dbReference>
<evidence type="ECO:0000313" key="3">
    <source>
        <dbReference type="Proteomes" id="UP001049518"/>
    </source>
</evidence>
<keyword evidence="3" id="KW-1185">Reference proteome</keyword>
<dbReference type="Gene3D" id="1.10.287.1080">
    <property type="entry name" value="MazG-like"/>
    <property type="match status" value="1"/>
</dbReference>
<accession>A0ABX8R3Y1</accession>
<feature type="domain" description="NTP pyrophosphohydrolase MazG-like" evidence="1">
    <location>
        <begin position="31"/>
        <end position="97"/>
    </location>
</feature>
<evidence type="ECO:0000259" key="1">
    <source>
        <dbReference type="Pfam" id="PF03819"/>
    </source>
</evidence>
<organism evidence="2 3">
    <name type="scientific">Actinomadura graeca</name>
    <dbReference type="NCBI Taxonomy" id="2750812"/>
    <lineage>
        <taxon>Bacteria</taxon>
        <taxon>Bacillati</taxon>
        <taxon>Actinomycetota</taxon>
        <taxon>Actinomycetes</taxon>
        <taxon>Streptosporangiales</taxon>
        <taxon>Thermomonosporaceae</taxon>
        <taxon>Actinomadura</taxon>
    </lineage>
</organism>
<dbReference type="Pfam" id="PF03819">
    <property type="entry name" value="MazG"/>
    <property type="match status" value="1"/>
</dbReference>
<reference evidence="2" key="1">
    <citation type="submission" date="2020-07" db="EMBL/GenBank/DDBJ databases">
        <authorList>
            <person name="Tarantini F.S."/>
            <person name="Hong K.W."/>
            <person name="Chan K.G."/>
        </authorList>
    </citation>
    <scope>NUCLEOTIDE SEQUENCE</scope>
    <source>
        <strain evidence="2">32-07</strain>
    </source>
</reference>
<dbReference type="PANTHER" id="PTHR42702">
    <property type="entry name" value="NUCLEOTIDE PYROPHOSPHOHYDROLASE"/>
    <property type="match status" value="1"/>
</dbReference>
<evidence type="ECO:0000313" key="2">
    <source>
        <dbReference type="EMBL" id="QXJ25786.1"/>
    </source>
</evidence>
<protein>
    <submittedName>
        <fullName evidence="2">Pyrophosphohydrolase</fullName>
    </submittedName>
</protein>
<gene>
    <name evidence="2" type="ORF">AGRA3207_007336</name>
</gene>
<dbReference type="SUPFAM" id="SSF101386">
    <property type="entry name" value="all-alpha NTP pyrophosphatases"/>
    <property type="match status" value="1"/>
</dbReference>
<dbReference type="InterPro" id="IPR004518">
    <property type="entry name" value="MazG-like_dom"/>
</dbReference>
<name>A0ABX8R3Y1_9ACTN</name>